<dbReference type="OrthoDB" id="5526311at2"/>
<keyword evidence="4" id="KW-0732">Signal</keyword>
<dbReference type="GO" id="GO:0016139">
    <property type="term" value="P:glycoside catabolic process"/>
    <property type="evidence" value="ECO:0007669"/>
    <property type="project" value="TreeGrafter"/>
</dbReference>
<dbReference type="RefSeq" id="WP_005869667.1">
    <property type="nucleotide sequence ID" value="NZ_AKFS01000143.1"/>
</dbReference>
<dbReference type="Pfam" id="PF01120">
    <property type="entry name" value="Alpha_L_fucos"/>
    <property type="match status" value="1"/>
</dbReference>
<dbReference type="Proteomes" id="UP000004578">
    <property type="component" value="Unassembled WGS sequence"/>
</dbReference>
<organism evidence="8 9">
    <name type="scientific">Schaalia georgiae F0490</name>
    <dbReference type="NCBI Taxonomy" id="1125717"/>
    <lineage>
        <taxon>Bacteria</taxon>
        <taxon>Bacillati</taxon>
        <taxon>Actinomycetota</taxon>
        <taxon>Actinomycetes</taxon>
        <taxon>Actinomycetales</taxon>
        <taxon>Actinomycetaceae</taxon>
        <taxon>Schaalia</taxon>
    </lineage>
</organism>
<dbReference type="SUPFAM" id="SSF51445">
    <property type="entry name" value="(Trans)glycosidases"/>
    <property type="match status" value="1"/>
</dbReference>
<dbReference type="GO" id="GO:0006004">
    <property type="term" value="P:fucose metabolic process"/>
    <property type="evidence" value="ECO:0007669"/>
    <property type="project" value="InterPro"/>
</dbReference>
<comment type="caution">
    <text evidence="8">The sequence shown here is derived from an EMBL/GenBank/DDBJ whole genome shotgun (WGS) entry which is preliminary data.</text>
</comment>
<gene>
    <name evidence="8" type="ORF">HMPREF1317_0997</name>
</gene>
<evidence type="ECO:0000259" key="7">
    <source>
        <dbReference type="Pfam" id="PF01120"/>
    </source>
</evidence>
<dbReference type="EMBL" id="AKFS01000143">
    <property type="protein sequence ID" value="EJF46196.1"/>
    <property type="molecule type" value="Genomic_DNA"/>
</dbReference>
<evidence type="ECO:0000256" key="3">
    <source>
        <dbReference type="ARBA" id="ARBA00012662"/>
    </source>
</evidence>
<evidence type="ECO:0000256" key="5">
    <source>
        <dbReference type="ARBA" id="ARBA00022801"/>
    </source>
</evidence>
<keyword evidence="5" id="KW-0378">Hydrolase</keyword>
<protein>
    <recommendedName>
        <fullName evidence="3">alpha-L-fucosidase</fullName>
        <ecNumber evidence="3">3.2.1.51</ecNumber>
    </recommendedName>
</protein>
<reference evidence="8 9" key="1">
    <citation type="submission" date="2012-05" db="EMBL/GenBank/DDBJ databases">
        <authorList>
            <person name="Harkins D.M."/>
            <person name="Madupu R."/>
            <person name="Durkin A.S."/>
            <person name="Torralba M."/>
            <person name="Methe B."/>
            <person name="Sutton G.G."/>
            <person name="Nelson K.E."/>
        </authorList>
    </citation>
    <scope>NUCLEOTIDE SEQUENCE [LARGE SCALE GENOMIC DNA]</scope>
    <source>
        <strain evidence="8 9">F0490</strain>
    </source>
</reference>
<dbReference type="PRINTS" id="PR00741">
    <property type="entry name" value="GLHYDRLASE29"/>
</dbReference>
<dbReference type="InterPro" id="IPR017853">
    <property type="entry name" value="GH"/>
</dbReference>
<evidence type="ECO:0000313" key="8">
    <source>
        <dbReference type="EMBL" id="EJF46196.1"/>
    </source>
</evidence>
<name>J0XC11_9ACTO</name>
<dbReference type="EC" id="3.2.1.51" evidence="3"/>
<evidence type="ECO:0000256" key="6">
    <source>
        <dbReference type="ARBA" id="ARBA00023295"/>
    </source>
</evidence>
<dbReference type="Gene3D" id="3.20.20.80">
    <property type="entry name" value="Glycosidases"/>
    <property type="match status" value="1"/>
</dbReference>
<keyword evidence="9" id="KW-1185">Reference proteome</keyword>
<dbReference type="SMART" id="SM00812">
    <property type="entry name" value="Alpha_L_fucos"/>
    <property type="match status" value="1"/>
</dbReference>
<dbReference type="PANTHER" id="PTHR10030">
    <property type="entry name" value="ALPHA-L-FUCOSIDASE"/>
    <property type="match status" value="1"/>
</dbReference>
<dbReference type="PATRIC" id="fig|1125717.3.peg.937"/>
<evidence type="ECO:0000256" key="4">
    <source>
        <dbReference type="ARBA" id="ARBA00022729"/>
    </source>
</evidence>
<sequence>MTTPTWDELDARPCPQWFQRAKFGVFIHWGVYSVPAWRSLSNERFGSYAEWYYASVYGHYHNADGPFHKDHYGDADYRDFAPRFTAELFDPDRWADLFARAGARYVVLTAKHHDGYCLWPTANPYKRGWNTGDTGPGRDLVGELASAVRRRGMRMGLYYSIIEWETHTSHRCGGGHFIPEADAARYGIDPAVYPVEVLEEQWKDLNTRYAPSVIYTDGGEWDCDEEYVRTRELLGWLYSQAPNRDEVVVNDRMHVGMPGVHGDYFSTEYQDVEGFGAVHPWEESRGIGGSYGFNRAENIEDYATAPELVALLARTVSGGGNLLLNVGPTADGRIDVLQQERLTQIGAWMDDYGGAIYDTRPVAGWRAPEGVHLTADPGGARVNVIVEAGVGGIVLGTAGARVASATDMATGEGLGVEVNGEAVRLAPPRARADGCPAVVRLALMRPTDQGTTDPGRTRETP</sequence>
<feature type="domain" description="Glycoside hydrolase family 29 N-terminal" evidence="7">
    <location>
        <begin position="3"/>
        <end position="353"/>
    </location>
</feature>
<dbReference type="AlphaFoldDB" id="J0XC11"/>
<evidence type="ECO:0000256" key="2">
    <source>
        <dbReference type="ARBA" id="ARBA00007951"/>
    </source>
</evidence>
<comment type="function">
    <text evidence="1">Alpha-L-fucosidase is responsible for hydrolyzing the alpha-1,6-linked fucose joined to the reducing-end N-acetylglucosamine of the carbohydrate moieties of glycoproteins.</text>
</comment>
<dbReference type="InterPro" id="IPR016286">
    <property type="entry name" value="FUC_metazoa-typ"/>
</dbReference>
<evidence type="ECO:0000313" key="9">
    <source>
        <dbReference type="Proteomes" id="UP000004578"/>
    </source>
</evidence>
<keyword evidence="6" id="KW-0326">Glycosidase</keyword>
<comment type="similarity">
    <text evidence="2">Belongs to the glycosyl hydrolase 29 family.</text>
</comment>
<dbReference type="PANTHER" id="PTHR10030:SF37">
    <property type="entry name" value="ALPHA-L-FUCOSIDASE-RELATED"/>
    <property type="match status" value="1"/>
</dbReference>
<accession>J0XC11</accession>
<dbReference type="GO" id="GO:0005764">
    <property type="term" value="C:lysosome"/>
    <property type="evidence" value="ECO:0007669"/>
    <property type="project" value="TreeGrafter"/>
</dbReference>
<dbReference type="InterPro" id="IPR057739">
    <property type="entry name" value="Glyco_hydro_29_N"/>
</dbReference>
<proteinExistence type="inferred from homology"/>
<evidence type="ECO:0000256" key="1">
    <source>
        <dbReference type="ARBA" id="ARBA00004071"/>
    </source>
</evidence>
<dbReference type="InterPro" id="IPR000933">
    <property type="entry name" value="Glyco_hydro_29"/>
</dbReference>
<dbReference type="GO" id="GO:0004560">
    <property type="term" value="F:alpha-L-fucosidase activity"/>
    <property type="evidence" value="ECO:0007669"/>
    <property type="project" value="InterPro"/>
</dbReference>